<keyword evidence="2" id="KW-1185">Reference proteome</keyword>
<sequence>MIISPPFLPVAGMTSTNLALTDPMMSVVDEFELAHGVYPIAFDRRWHTGVHLYPATQNEKVRAIADGEVVAYRVCQHAIDGGTPDDSNAGFVLLKHTSETGDGRTLTFYSLYMHLLALSAYSSVGVDGNVLPEFLRLPSPGGSLNPPVAPPAQAGGGKKVSRKDVLGLPGGCHGQRHIHFEIFMLPEDFDRYFGATQLGNTQPHTPAGTDYWGHSYYIIPAGQTFVAQPPGTVNGKLHGITFDPLHGGQNTLPLHVESYFHRGSKYTSVWSVAADGSRTPLVTDKPESEYEYKLYERATKLYPTCPSDGYELLRFGRILSGSPSLPAGAAKTTWIRAAFAAGQEGYIDLNNEKIVKLSDADFPFLANWQKVSEGNSPFASDGLCDIDRLKAILGTAKEHQTQQEQGEHEEYQKEEALVRYVRNTAGVRDLFKGFVCQAPSEWDGANNDARYGKLLSQQGEFYYGDSAGYGKFMALLKQFQFWDATHLQPGVKLWFFHPLQFIRYFRRCGWLSLREQTQLLPRRSMPTAGGSISWNKSAKRFTNGTLDEGGTAPHGLSAAFNHIFRKYGFCGGLRKAHFLAQIFKETGALQFTSEYGDAAYFTKMYENYTTQDAAYDFDHKHAWLATNGFLKNRDRPTYIAVRPGEIHDKAVSNGNVQPGDGPRFRGRGLIHLTWRDGYRNYGLYRAKDYTTDPAPDLLQSDAEVAADSAGYFWVKTRISVKADHGASNQDVQACFRLVGGAGGLPERQQFFRYAYFILGDTCNMPAEVGLERQMDSTQ</sequence>
<accession>A0ABM8RAP0</accession>
<reference evidence="1 2" key="1">
    <citation type="submission" date="2021-02" db="EMBL/GenBank/DDBJ databases">
        <authorList>
            <person name="Vanwijnsberghe S."/>
        </authorList>
    </citation>
    <scope>NUCLEOTIDE SEQUENCE [LARGE SCALE GENOMIC DNA]</scope>
    <source>
        <strain evidence="1 2">LMG 31837</strain>
    </source>
</reference>
<protein>
    <recommendedName>
        <fullName evidence="3">Hydroxyethylthiazole kinase</fullName>
    </recommendedName>
</protein>
<name>A0ABM8RAP0_9BURK</name>
<dbReference type="Gene3D" id="2.70.70.10">
    <property type="entry name" value="Glucose Permease (Domain IIA)"/>
    <property type="match status" value="1"/>
</dbReference>
<dbReference type="Gene3D" id="1.10.530.10">
    <property type="match status" value="1"/>
</dbReference>
<organism evidence="1 2">
    <name type="scientific">Paraburkholderia haematera</name>
    <dbReference type="NCBI Taxonomy" id="2793077"/>
    <lineage>
        <taxon>Bacteria</taxon>
        <taxon>Pseudomonadati</taxon>
        <taxon>Pseudomonadota</taxon>
        <taxon>Betaproteobacteria</taxon>
        <taxon>Burkholderiales</taxon>
        <taxon>Burkholderiaceae</taxon>
        <taxon>Paraburkholderia</taxon>
    </lineage>
</organism>
<dbReference type="SUPFAM" id="SSF53955">
    <property type="entry name" value="Lysozyme-like"/>
    <property type="match status" value="1"/>
</dbReference>
<dbReference type="InterPro" id="IPR023346">
    <property type="entry name" value="Lysozyme-like_dom_sf"/>
</dbReference>
<gene>
    <name evidence="1" type="ORF">R69888_02567</name>
</gene>
<dbReference type="CDD" id="cd12797">
    <property type="entry name" value="M23_peptidase"/>
    <property type="match status" value="1"/>
</dbReference>
<comment type="caution">
    <text evidence="1">The sequence shown here is derived from an EMBL/GenBank/DDBJ whole genome shotgun (WGS) entry which is preliminary data.</text>
</comment>
<evidence type="ECO:0000313" key="1">
    <source>
        <dbReference type="EMBL" id="CAE6742154.1"/>
    </source>
</evidence>
<dbReference type="EMBL" id="CAJNBK010000005">
    <property type="protein sequence ID" value="CAE6742154.1"/>
    <property type="molecule type" value="Genomic_DNA"/>
</dbReference>
<dbReference type="Proteomes" id="UP000672526">
    <property type="component" value="Unassembled WGS sequence"/>
</dbReference>
<evidence type="ECO:0000313" key="2">
    <source>
        <dbReference type="Proteomes" id="UP000672526"/>
    </source>
</evidence>
<evidence type="ECO:0008006" key="3">
    <source>
        <dbReference type="Google" id="ProtNLM"/>
    </source>
</evidence>
<dbReference type="RefSeq" id="WP_236066817.1">
    <property type="nucleotide sequence ID" value="NZ_CAJNBK010000005.1"/>
</dbReference>
<dbReference type="InterPro" id="IPR011055">
    <property type="entry name" value="Dup_hybrid_motif"/>
</dbReference>
<proteinExistence type="predicted"/>